<dbReference type="InterPro" id="IPR030389">
    <property type="entry name" value="G_FEOB_dom"/>
</dbReference>
<organism evidence="2 3">
    <name type="scientific">Pyrobaculum calidifontis (strain DSM 21063 / JCM 11548 / VA1)</name>
    <dbReference type="NCBI Taxonomy" id="410359"/>
    <lineage>
        <taxon>Archaea</taxon>
        <taxon>Thermoproteota</taxon>
        <taxon>Thermoprotei</taxon>
        <taxon>Thermoproteales</taxon>
        <taxon>Thermoproteaceae</taxon>
        <taxon>Pyrobaculum</taxon>
    </lineage>
</organism>
<dbReference type="RefSeq" id="WP_011850526.1">
    <property type="nucleotide sequence ID" value="NC_009073.1"/>
</dbReference>
<dbReference type="PRINTS" id="PR00449">
    <property type="entry name" value="RASTRNSFRMNG"/>
</dbReference>
<dbReference type="InterPro" id="IPR027417">
    <property type="entry name" value="P-loop_NTPase"/>
</dbReference>
<sequence>MFSANFILGCGGVDVRQIVVLLGVGGVGKTTLAYRLMGVSLRPTVTLRPGIYRLYLSGREVNLIDVPGQYVFEVVHNFARMWSFYVDKAVYMYDVLQYVTLKALTDIHSGLLDRGIKPFKKVVIVGNKMDLAKEAGFHIEADEIAAAVGAQEVFYISALKDDPRELVKIVL</sequence>
<dbReference type="eggNOG" id="arCOG00364">
    <property type="taxonomic scope" value="Archaea"/>
</dbReference>
<dbReference type="Gene3D" id="3.40.50.300">
    <property type="entry name" value="P-loop containing nucleotide triphosphate hydrolases"/>
    <property type="match status" value="1"/>
</dbReference>
<dbReference type="GeneID" id="4908301"/>
<gene>
    <name evidence="2" type="ordered locus">Pcal_1851</name>
</gene>
<dbReference type="AlphaFoldDB" id="A3MXA1"/>
<protein>
    <recommendedName>
        <fullName evidence="1">FeoB-type G domain-containing protein</fullName>
    </recommendedName>
</protein>
<proteinExistence type="predicted"/>
<dbReference type="Pfam" id="PF02421">
    <property type="entry name" value="FeoB_N"/>
    <property type="match status" value="1"/>
</dbReference>
<dbReference type="KEGG" id="pcl:Pcal_1851"/>
<dbReference type="GO" id="GO:0005525">
    <property type="term" value="F:GTP binding"/>
    <property type="evidence" value="ECO:0007669"/>
    <property type="project" value="InterPro"/>
</dbReference>
<dbReference type="CDD" id="cd00882">
    <property type="entry name" value="Ras_like_GTPase"/>
    <property type="match status" value="1"/>
</dbReference>
<dbReference type="EMBL" id="CP000561">
    <property type="protein sequence ID" value="ABO09268.1"/>
    <property type="molecule type" value="Genomic_DNA"/>
</dbReference>
<dbReference type="HOGENOM" id="CLU_144586_0_0_2"/>
<feature type="domain" description="FeoB-type G" evidence="1">
    <location>
        <begin position="19"/>
        <end position="166"/>
    </location>
</feature>
<dbReference type="SUPFAM" id="SSF52540">
    <property type="entry name" value="P-loop containing nucleoside triphosphate hydrolases"/>
    <property type="match status" value="1"/>
</dbReference>
<name>A3MXA1_PYRCJ</name>
<dbReference type="Proteomes" id="UP000001431">
    <property type="component" value="Chromosome"/>
</dbReference>
<evidence type="ECO:0000259" key="1">
    <source>
        <dbReference type="Pfam" id="PF02421"/>
    </source>
</evidence>
<evidence type="ECO:0000313" key="2">
    <source>
        <dbReference type="EMBL" id="ABO09268.1"/>
    </source>
</evidence>
<accession>A3MXA1</accession>
<reference evidence="2" key="1">
    <citation type="submission" date="2007-02" db="EMBL/GenBank/DDBJ databases">
        <title>Complete sequence of Pyrobaculum calidifontis JCM 11548.</title>
        <authorList>
            <consortium name="US DOE Joint Genome Institute"/>
            <person name="Copeland A."/>
            <person name="Lucas S."/>
            <person name="Lapidus A."/>
            <person name="Barry K."/>
            <person name="Glavina del Rio T."/>
            <person name="Dalin E."/>
            <person name="Tice H."/>
            <person name="Pitluck S."/>
            <person name="Chain P."/>
            <person name="Malfatti S."/>
            <person name="Shin M."/>
            <person name="Vergez L."/>
            <person name="Schmutz J."/>
            <person name="Larimer F."/>
            <person name="Land M."/>
            <person name="Hauser L."/>
            <person name="Kyrpides N."/>
            <person name="Mikhailova N."/>
            <person name="Cozen A.E."/>
            <person name="Fitz-Gibbon S.T."/>
            <person name="House C.H."/>
            <person name="Saltikov C."/>
            <person name="Lowe T.M."/>
            <person name="Richardson P."/>
        </authorList>
    </citation>
    <scope>NUCLEOTIDE SEQUENCE [LARGE SCALE GENOMIC DNA]</scope>
    <source>
        <strain evidence="2">JCM 11548</strain>
    </source>
</reference>
<keyword evidence="3" id="KW-1185">Reference proteome</keyword>
<evidence type="ECO:0000313" key="3">
    <source>
        <dbReference type="Proteomes" id="UP000001431"/>
    </source>
</evidence>